<gene>
    <name evidence="3" type="ORF">N7493_004897</name>
</gene>
<dbReference type="PANTHER" id="PTHR31739">
    <property type="entry name" value="ENT-COPALYL DIPHOSPHATE SYNTHASE, CHLOROPLASTIC"/>
    <property type="match status" value="1"/>
</dbReference>
<protein>
    <submittedName>
        <fullName evidence="3">Terpenoid cyclases/Protein prenyltransferase</fullName>
    </submittedName>
</protein>
<keyword evidence="4" id="KW-1185">Reference proteome</keyword>
<dbReference type="GO" id="GO:0016102">
    <property type="term" value="P:diterpenoid biosynthetic process"/>
    <property type="evidence" value="ECO:0007669"/>
    <property type="project" value="TreeGrafter"/>
</dbReference>
<dbReference type="Proteomes" id="UP001215712">
    <property type="component" value="Unassembled WGS sequence"/>
</dbReference>
<name>A0AAD6MW81_9EURO</name>
<dbReference type="InterPro" id="IPR008930">
    <property type="entry name" value="Terpenoid_cyclase/PrenylTrfase"/>
</dbReference>
<dbReference type="GO" id="GO:0010333">
    <property type="term" value="F:terpene synthase activity"/>
    <property type="evidence" value="ECO:0007669"/>
    <property type="project" value="InterPro"/>
</dbReference>
<comment type="similarity">
    <text evidence="1">Belongs to the terpene synthase family.</text>
</comment>
<reference evidence="3" key="1">
    <citation type="journal article" date="2023" name="IMA Fungus">
        <title>Comparative genomic study of the Penicillium genus elucidates a diverse pangenome and 15 lateral gene transfer events.</title>
        <authorList>
            <person name="Petersen C."/>
            <person name="Sorensen T."/>
            <person name="Nielsen M.R."/>
            <person name="Sondergaard T.E."/>
            <person name="Sorensen J.L."/>
            <person name="Fitzpatrick D.A."/>
            <person name="Frisvad J.C."/>
            <person name="Nielsen K.L."/>
        </authorList>
    </citation>
    <scope>NUCLEOTIDE SEQUENCE</scope>
    <source>
        <strain evidence="3">IBT 17514</strain>
    </source>
</reference>
<dbReference type="PANTHER" id="PTHR31739:SF25">
    <property type="entry name" value="(E,E)-GERANYLLINALOOL SYNTHASE"/>
    <property type="match status" value="1"/>
</dbReference>
<dbReference type="SUPFAM" id="SSF48239">
    <property type="entry name" value="Terpenoid cyclases/Protein prenyltransferases"/>
    <property type="match status" value="1"/>
</dbReference>
<dbReference type="InterPro" id="IPR050148">
    <property type="entry name" value="Terpene_synthase-like"/>
</dbReference>
<proteinExistence type="inferred from homology"/>
<dbReference type="AlphaFoldDB" id="A0AAD6MW81"/>
<accession>A0AAD6MW81</accession>
<comment type="caution">
    <text evidence="3">The sequence shown here is derived from an EMBL/GenBank/DDBJ whole genome shotgun (WGS) entry which is preliminary data.</text>
</comment>
<dbReference type="GO" id="GO:0000287">
    <property type="term" value="F:magnesium ion binding"/>
    <property type="evidence" value="ECO:0007669"/>
    <property type="project" value="TreeGrafter"/>
</dbReference>
<evidence type="ECO:0000256" key="1">
    <source>
        <dbReference type="ARBA" id="ARBA00006333"/>
    </source>
</evidence>
<sequence>MAFENNSSVGDLLSYLGNLLNHGDTPPSQFGSFSPSIYDSAWVAMVYKPLEVEAGEKWMFPQCFEYILSQQRDDGTWPAFSSQVDGILATGASLLTLLHRKGRVTGPDQEDLLQRIDRGVRGLHSLLQDWDVANSDQVGFEIIIPNILSQIQYYHVDFSFPGQECLQSLHVQKLRKFHPDLLYSNFQTTILHSLEALVGIIDFDKIAHHCTAENGVMASPAATSAYLVHSSTWDTRAEEYLSRVVELAGDNCGGVPAAFPTGNFELSWAISTLFLHTVHPNEEQMVRLLPLRSFFEALASRQNGLIGWAPGIMPDADDTARVLMTIGFLGGQADLMPMVTKFRSDPCFKTYEMERNPSLSANCNILLALASSENAKDHMDDIRTVMKYLNTIWRQGDLRDKWNTSSHYSCMILCSALVKVLQIYGEDGLTNLDETSIVQDISLCLVQMLSQTLELQSHDGSWDDSLEVTAYCVLIIAQMMRLPFSPEFIRGQLHSALTRGQSYISAHFSDAIDPNRHNYIWTEKISYSTRLLRKVYSVAALNANTESLTLHPILSQHFSIPNPFRRMELLLQSIPMFQKSPPCSWHLTLLEASLWSASLEKSKHDIFPPFHSHQTKDKHIVLIPLIFTACNHMSKHKLSPNTIWQMIFVSLLMYQSDEFMEHSVAHLSKHEREELWERVKYECLSAPSEGPADPAQKLLSEDGDFRSEDTDSHAQVDPHLSKEEILSTLRSLIQWLRGHERVLATSELMQSEFAGEIYTFLSSHITHLESNAELSLTKYSSKPDYLRWVWSIGADDTSCPLGSLFFLCLTSNSMSTAFESSPLERYLSRSVFRHLAVMCRQYNDYGSANRDIDEFNLSSFHFPEFRLQLQGNKVDGINYPSPAMKEQLLAIADFERSRLEHALNQLELVSGEKAALASLKVFINVTDLFGLMYVHEDFSNRVKHQTHPVNSPARV</sequence>
<evidence type="ECO:0000256" key="2">
    <source>
        <dbReference type="SAM" id="MobiDB-lite"/>
    </source>
</evidence>
<dbReference type="EMBL" id="JAQJAN010000006">
    <property type="protein sequence ID" value="KAJ5727077.1"/>
    <property type="molecule type" value="Genomic_DNA"/>
</dbReference>
<feature type="region of interest" description="Disordered" evidence="2">
    <location>
        <begin position="686"/>
        <end position="717"/>
    </location>
</feature>
<reference evidence="3" key="2">
    <citation type="submission" date="2023-01" db="EMBL/GenBank/DDBJ databases">
        <authorList>
            <person name="Petersen C."/>
        </authorList>
    </citation>
    <scope>NUCLEOTIDE SEQUENCE</scope>
    <source>
        <strain evidence="3">IBT 17514</strain>
    </source>
</reference>
<evidence type="ECO:0000313" key="4">
    <source>
        <dbReference type="Proteomes" id="UP001215712"/>
    </source>
</evidence>
<evidence type="ECO:0000313" key="3">
    <source>
        <dbReference type="EMBL" id="KAJ5727077.1"/>
    </source>
</evidence>
<dbReference type="Gene3D" id="1.50.10.20">
    <property type="match status" value="1"/>
</dbReference>
<dbReference type="Gene3D" id="1.50.10.160">
    <property type="match status" value="1"/>
</dbReference>
<organism evidence="3 4">
    <name type="scientific">Penicillium malachiteum</name>
    <dbReference type="NCBI Taxonomy" id="1324776"/>
    <lineage>
        <taxon>Eukaryota</taxon>
        <taxon>Fungi</taxon>
        <taxon>Dikarya</taxon>
        <taxon>Ascomycota</taxon>
        <taxon>Pezizomycotina</taxon>
        <taxon>Eurotiomycetes</taxon>
        <taxon>Eurotiomycetidae</taxon>
        <taxon>Eurotiales</taxon>
        <taxon>Aspergillaceae</taxon>
        <taxon>Penicillium</taxon>
    </lineage>
</organism>
<feature type="compositionally biased region" description="Basic and acidic residues" evidence="2">
    <location>
        <begin position="699"/>
        <end position="717"/>
    </location>
</feature>